<reference evidence="6 7" key="1">
    <citation type="journal article" date="2019" name="Environ. Microbiol.">
        <title>At the nexus of three kingdoms: the genome of the mycorrhizal fungus Gigaspora margarita provides insights into plant, endobacterial and fungal interactions.</title>
        <authorList>
            <person name="Venice F."/>
            <person name="Ghignone S."/>
            <person name="Salvioli di Fossalunga A."/>
            <person name="Amselem J."/>
            <person name="Novero M."/>
            <person name="Xianan X."/>
            <person name="Sedzielewska Toro K."/>
            <person name="Morin E."/>
            <person name="Lipzen A."/>
            <person name="Grigoriev I.V."/>
            <person name="Henrissat B."/>
            <person name="Martin F.M."/>
            <person name="Bonfante P."/>
        </authorList>
    </citation>
    <scope>NUCLEOTIDE SEQUENCE [LARGE SCALE GENOMIC DNA]</scope>
    <source>
        <strain evidence="6 7">BEG34</strain>
    </source>
</reference>
<evidence type="ECO:0000256" key="3">
    <source>
        <dbReference type="ARBA" id="ARBA00022989"/>
    </source>
</evidence>
<proteinExistence type="predicted"/>
<dbReference type="PANTHER" id="PTHR11785:SF353">
    <property type="entry name" value="METHIONINE TRANSPORTER (EUROFUNG)"/>
    <property type="match status" value="1"/>
</dbReference>
<feature type="transmembrane region" description="Helical" evidence="5">
    <location>
        <begin position="354"/>
        <end position="372"/>
    </location>
</feature>
<dbReference type="OrthoDB" id="10062876at2759"/>
<dbReference type="GO" id="GO:0015179">
    <property type="term" value="F:L-amino acid transmembrane transporter activity"/>
    <property type="evidence" value="ECO:0007669"/>
    <property type="project" value="TreeGrafter"/>
</dbReference>
<evidence type="ECO:0000256" key="4">
    <source>
        <dbReference type="ARBA" id="ARBA00023136"/>
    </source>
</evidence>
<name>A0A8H4AK19_GIGMA</name>
<protein>
    <submittedName>
        <fullName evidence="6">Amino acid transporter</fullName>
    </submittedName>
</protein>
<organism evidence="6 7">
    <name type="scientific">Gigaspora margarita</name>
    <dbReference type="NCBI Taxonomy" id="4874"/>
    <lineage>
        <taxon>Eukaryota</taxon>
        <taxon>Fungi</taxon>
        <taxon>Fungi incertae sedis</taxon>
        <taxon>Mucoromycota</taxon>
        <taxon>Glomeromycotina</taxon>
        <taxon>Glomeromycetes</taxon>
        <taxon>Diversisporales</taxon>
        <taxon>Gigasporaceae</taxon>
        <taxon>Gigaspora</taxon>
    </lineage>
</organism>
<keyword evidence="4 5" id="KW-0472">Membrane</keyword>
<evidence type="ECO:0000256" key="1">
    <source>
        <dbReference type="ARBA" id="ARBA00004141"/>
    </source>
</evidence>
<dbReference type="InterPro" id="IPR050598">
    <property type="entry name" value="AminoAcid_Transporter"/>
</dbReference>
<evidence type="ECO:0000313" key="6">
    <source>
        <dbReference type="EMBL" id="KAF0505208.1"/>
    </source>
</evidence>
<sequence>MWRVTATSKLIRTNALQIIIIGICRPKNLEKGLTFIFTVITNEIDEIPIKSDNRTRPIDNYNVTITNRKKAFGILYGIGYNINCIIGADIFKPENIWILVQSPGVVLVLYAVCGIISFLGSSVYIELGIISLPNGVGEQKYITDAFYPKRNVGHVFSFVAVFVIFPGIIVTESYTSAQHLLYCFRGNSSDDLITVAVSITLLFIIMLYQMISNRVSNYINHALALIKIITLLFISVVGLIKLGTNHNNWNNIFNTSFNFGAYGSGLMKVLFTYEGWNNINYLIGELASRSDDLEYPSIILKYSSFLSVSISFLLYFLTNAAFITVVGYNINDNESTPIPIRFGKELFNETGEKLMSILIAISAFGCASAMMFTYSRIINYAIATGFMPIRIFSWLVSYSIKYLLYHIAILWHDLSWHKRIMLIYFKKKIKEHGS</sequence>
<feature type="transmembrane region" description="Helical" evidence="5">
    <location>
        <begin position="192"/>
        <end position="212"/>
    </location>
</feature>
<keyword evidence="3 5" id="KW-1133">Transmembrane helix</keyword>
<dbReference type="Pfam" id="PF13520">
    <property type="entry name" value="AA_permease_2"/>
    <property type="match status" value="1"/>
</dbReference>
<gene>
    <name evidence="6" type="ORF">F8M41_019328</name>
</gene>
<evidence type="ECO:0000256" key="5">
    <source>
        <dbReference type="SAM" id="Phobius"/>
    </source>
</evidence>
<comment type="caution">
    <text evidence="6">The sequence shown here is derived from an EMBL/GenBank/DDBJ whole genome shotgun (WGS) entry which is preliminary data.</text>
</comment>
<dbReference type="EMBL" id="WTPW01000499">
    <property type="protein sequence ID" value="KAF0505208.1"/>
    <property type="molecule type" value="Genomic_DNA"/>
</dbReference>
<keyword evidence="2 5" id="KW-0812">Transmembrane</keyword>
<dbReference type="Gene3D" id="1.20.1740.10">
    <property type="entry name" value="Amino acid/polyamine transporter I"/>
    <property type="match status" value="1"/>
</dbReference>
<comment type="subcellular location">
    <subcellularLocation>
        <location evidence="1">Membrane</location>
        <topology evidence="1">Multi-pass membrane protein</topology>
    </subcellularLocation>
</comment>
<accession>A0A8H4AK19</accession>
<dbReference type="PANTHER" id="PTHR11785">
    <property type="entry name" value="AMINO ACID TRANSPORTER"/>
    <property type="match status" value="1"/>
</dbReference>
<evidence type="ECO:0000256" key="2">
    <source>
        <dbReference type="ARBA" id="ARBA00022692"/>
    </source>
</evidence>
<dbReference type="AlphaFoldDB" id="A0A8H4AK19"/>
<dbReference type="GO" id="GO:0016020">
    <property type="term" value="C:membrane"/>
    <property type="evidence" value="ECO:0007669"/>
    <property type="project" value="UniProtKB-SubCell"/>
</dbReference>
<evidence type="ECO:0000313" key="7">
    <source>
        <dbReference type="Proteomes" id="UP000439903"/>
    </source>
</evidence>
<dbReference type="Proteomes" id="UP000439903">
    <property type="component" value="Unassembled WGS sequence"/>
</dbReference>
<feature type="transmembrane region" description="Helical" evidence="5">
    <location>
        <begin position="305"/>
        <end position="330"/>
    </location>
</feature>
<feature type="transmembrane region" description="Helical" evidence="5">
    <location>
        <begin position="152"/>
        <end position="171"/>
    </location>
</feature>
<feature type="transmembrane region" description="Helical" evidence="5">
    <location>
        <begin position="218"/>
        <end position="240"/>
    </location>
</feature>
<keyword evidence="7" id="KW-1185">Reference proteome</keyword>
<dbReference type="InterPro" id="IPR002293">
    <property type="entry name" value="AA/rel_permease1"/>
</dbReference>
<feature type="transmembrane region" description="Helical" evidence="5">
    <location>
        <begin position="107"/>
        <end position="132"/>
    </location>
</feature>